<protein>
    <submittedName>
        <fullName evidence="2">Uncharacterized protein</fullName>
    </submittedName>
</protein>
<gene>
    <name evidence="2" type="ORF">HU230_12930</name>
</gene>
<keyword evidence="1" id="KW-0472">Membrane</keyword>
<keyword evidence="1" id="KW-1133">Transmembrane helix</keyword>
<evidence type="ECO:0000313" key="2">
    <source>
        <dbReference type="EMBL" id="NVL06620.1"/>
    </source>
</evidence>
<accession>A0A973WP53</accession>
<dbReference type="EMBL" id="JABWSX010000001">
    <property type="protein sequence ID" value="NVL06620.1"/>
    <property type="molecule type" value="Genomic_DNA"/>
</dbReference>
<keyword evidence="1" id="KW-0812">Transmembrane</keyword>
<sequence>MTIADRNRIAGCNRIVGNTAPDHGASVLEHGDDAAHCSNGLNAQKFLDAPPDERAIYRRWIRSAIVLYGLLAFAAGAMVWMNGAGVGQTELTSLSSTSNAKSGH</sequence>
<feature type="transmembrane region" description="Helical" evidence="1">
    <location>
        <begin position="60"/>
        <end position="81"/>
    </location>
</feature>
<dbReference type="AlphaFoldDB" id="A0A973WP53"/>
<name>A0A973WP53_9BRAD</name>
<organism evidence="2">
    <name type="scientific">Bradyrhizobium quebecense</name>
    <dbReference type="NCBI Taxonomy" id="2748629"/>
    <lineage>
        <taxon>Bacteria</taxon>
        <taxon>Pseudomonadati</taxon>
        <taxon>Pseudomonadota</taxon>
        <taxon>Alphaproteobacteria</taxon>
        <taxon>Hyphomicrobiales</taxon>
        <taxon>Nitrobacteraceae</taxon>
        <taxon>Bradyrhizobium</taxon>
    </lineage>
</organism>
<evidence type="ECO:0000256" key="1">
    <source>
        <dbReference type="SAM" id="Phobius"/>
    </source>
</evidence>
<proteinExistence type="predicted"/>
<reference evidence="2" key="1">
    <citation type="submission" date="2020-06" db="EMBL/GenBank/DDBJ databases">
        <title>Whole Genome Sequence of Bradyrhizobium sp. Strain 66S1MB.</title>
        <authorList>
            <person name="Bromfield E."/>
            <person name="Cloutier S."/>
        </authorList>
    </citation>
    <scope>NUCLEOTIDE SEQUENCE</scope>
    <source>
        <strain evidence="2">66S1MB</strain>
    </source>
</reference>
<comment type="caution">
    <text evidence="2">The sequence shown here is derived from an EMBL/GenBank/DDBJ whole genome shotgun (WGS) entry which is preliminary data.</text>
</comment>
<dbReference type="RefSeq" id="WP_176530414.1">
    <property type="nucleotide sequence ID" value="NZ_CP088022.1"/>
</dbReference>